<dbReference type="Pfam" id="PF02770">
    <property type="entry name" value="Acyl-CoA_dh_M"/>
    <property type="match status" value="1"/>
</dbReference>
<dbReference type="STRING" id="96561.Dole_1553"/>
<dbReference type="KEGG" id="dol:Dole_1553"/>
<dbReference type="SUPFAM" id="SSF47203">
    <property type="entry name" value="Acyl-CoA dehydrogenase C-terminal domain-like"/>
    <property type="match status" value="1"/>
</dbReference>
<keyword evidence="5 7" id="KW-0274">FAD</keyword>
<dbReference type="PROSITE" id="PS00072">
    <property type="entry name" value="ACYL_COA_DH_1"/>
    <property type="match status" value="1"/>
</dbReference>
<dbReference type="FunFam" id="1.10.540.10:FF:000026">
    <property type="entry name" value="Acyl-CoA dehydrogenase medium chain"/>
    <property type="match status" value="1"/>
</dbReference>
<dbReference type="Gene3D" id="1.20.140.10">
    <property type="entry name" value="Butyryl-CoA Dehydrogenase, subunit A, domain 3"/>
    <property type="match status" value="1"/>
</dbReference>
<evidence type="ECO:0000256" key="7">
    <source>
        <dbReference type="RuleBase" id="RU362125"/>
    </source>
</evidence>
<proteinExistence type="inferred from homology"/>
<dbReference type="InterPro" id="IPR013786">
    <property type="entry name" value="AcylCoA_DH/ox_N"/>
</dbReference>
<comment type="similarity">
    <text evidence="2 7">Belongs to the acyl-CoA dehydrogenase family.</text>
</comment>
<comment type="subunit">
    <text evidence="3">Homotetramer.</text>
</comment>
<dbReference type="PANTHER" id="PTHR43884">
    <property type="entry name" value="ACYL-COA DEHYDROGENASE"/>
    <property type="match status" value="1"/>
</dbReference>
<evidence type="ECO:0000256" key="2">
    <source>
        <dbReference type="ARBA" id="ARBA00009347"/>
    </source>
</evidence>
<evidence type="ECO:0000256" key="5">
    <source>
        <dbReference type="ARBA" id="ARBA00022827"/>
    </source>
</evidence>
<dbReference type="GO" id="GO:0003995">
    <property type="term" value="F:acyl-CoA dehydrogenase activity"/>
    <property type="evidence" value="ECO:0007669"/>
    <property type="project" value="InterPro"/>
</dbReference>
<dbReference type="HOGENOM" id="CLU_018204_0_3_7"/>
<dbReference type="Pfam" id="PF02771">
    <property type="entry name" value="Acyl-CoA_dh_N"/>
    <property type="match status" value="1"/>
</dbReference>
<dbReference type="AlphaFoldDB" id="A8ZZV7"/>
<dbReference type="GO" id="GO:0050660">
    <property type="term" value="F:flavin adenine dinucleotide binding"/>
    <property type="evidence" value="ECO:0007669"/>
    <property type="project" value="InterPro"/>
</dbReference>
<evidence type="ECO:0000256" key="4">
    <source>
        <dbReference type="ARBA" id="ARBA00022630"/>
    </source>
</evidence>
<keyword evidence="12" id="KW-1185">Reference proteome</keyword>
<dbReference type="GO" id="GO:0033539">
    <property type="term" value="P:fatty acid beta-oxidation using acyl-CoA dehydrogenase"/>
    <property type="evidence" value="ECO:0007669"/>
    <property type="project" value="TreeGrafter"/>
</dbReference>
<evidence type="ECO:0000259" key="8">
    <source>
        <dbReference type="Pfam" id="PF00441"/>
    </source>
</evidence>
<dbReference type="PANTHER" id="PTHR43884:SF12">
    <property type="entry name" value="ISOVALERYL-COA DEHYDROGENASE, MITOCHONDRIAL-RELATED"/>
    <property type="match status" value="1"/>
</dbReference>
<dbReference type="Pfam" id="PF00441">
    <property type="entry name" value="Acyl-CoA_dh_1"/>
    <property type="match status" value="1"/>
</dbReference>
<gene>
    <name evidence="11" type="ordered locus">Dole_1553</name>
</gene>
<sequence length="381" mass="42084">MDILHYTEAHEAFRKRLRAFCEKEITPHVEEWEASHIVPKSAWKAMGAGGFLCTNAPAEYGGHGLDFLYSVIVAEELARTNHTGLAAPLHSDIVVPYIVSYGSEEIKKKYIPGCTSGDIITAVAMTEPDAGSDVAAMTTIAVEEGDEVVLNGSKTFITNGINADLVVVAAKDPAAENPHQAVSLYIVEDGTPGFTRGRHLEKMGFHSQDTAELFFTNCRIPRKNLLGEKNMGFVMLMEKLQQERLICAVMAQFAVEIMMEAVVGYCKGTKDTTGKPYSKHQAVNFQLVEMMTEAHIGRVFMEKLVADHMEGKNVVRETCMAKYWHTDLTQTISNQVLDLIGEEATAERSLILRGWRDLRVLPIFAGTNEIMKLVVGKMSGL</sequence>
<dbReference type="Proteomes" id="UP000008561">
    <property type="component" value="Chromosome"/>
</dbReference>
<evidence type="ECO:0000313" key="12">
    <source>
        <dbReference type="Proteomes" id="UP000008561"/>
    </source>
</evidence>
<evidence type="ECO:0000256" key="3">
    <source>
        <dbReference type="ARBA" id="ARBA00011881"/>
    </source>
</evidence>
<evidence type="ECO:0000313" key="11">
    <source>
        <dbReference type="EMBL" id="ABW67357.1"/>
    </source>
</evidence>
<name>A8ZZV7_DESOH</name>
<dbReference type="InterPro" id="IPR046373">
    <property type="entry name" value="Acyl-CoA_Oxase/DH_mid-dom_sf"/>
</dbReference>
<dbReference type="EMBL" id="CP000859">
    <property type="protein sequence ID" value="ABW67357.1"/>
    <property type="molecule type" value="Genomic_DNA"/>
</dbReference>
<dbReference type="FunFam" id="2.40.110.10:FF:000002">
    <property type="entry name" value="Acyl-CoA dehydrogenase fadE12"/>
    <property type="match status" value="1"/>
</dbReference>
<keyword evidence="4 7" id="KW-0285">Flavoprotein</keyword>
<dbReference type="eggNOG" id="COG1960">
    <property type="taxonomic scope" value="Bacteria"/>
</dbReference>
<feature type="domain" description="Acyl-CoA dehydrogenase/oxidase N-terminal" evidence="10">
    <location>
        <begin position="7"/>
        <end position="118"/>
    </location>
</feature>
<dbReference type="InterPro" id="IPR006089">
    <property type="entry name" value="Acyl-CoA_DH_CS"/>
</dbReference>
<dbReference type="GO" id="GO:0046359">
    <property type="term" value="P:butyrate catabolic process"/>
    <property type="evidence" value="ECO:0007669"/>
    <property type="project" value="TreeGrafter"/>
</dbReference>
<dbReference type="OrthoDB" id="9765339at2"/>
<evidence type="ECO:0000259" key="9">
    <source>
        <dbReference type="Pfam" id="PF02770"/>
    </source>
</evidence>
<dbReference type="InterPro" id="IPR037069">
    <property type="entry name" value="AcylCoA_DH/ox_N_sf"/>
</dbReference>
<dbReference type="RefSeq" id="WP_012174973.1">
    <property type="nucleotide sequence ID" value="NC_009943.1"/>
</dbReference>
<protein>
    <submittedName>
        <fullName evidence="11">Acyl-CoA dehydrogenase domain protein</fullName>
    </submittedName>
</protein>
<dbReference type="InterPro" id="IPR006091">
    <property type="entry name" value="Acyl-CoA_Oxase/DH_mid-dom"/>
</dbReference>
<dbReference type="Gene3D" id="1.10.540.10">
    <property type="entry name" value="Acyl-CoA dehydrogenase/oxidase, N-terminal domain"/>
    <property type="match status" value="1"/>
</dbReference>
<keyword evidence="6 7" id="KW-0560">Oxidoreductase</keyword>
<accession>A8ZZV7</accession>
<comment type="cofactor">
    <cofactor evidence="1 7">
        <name>FAD</name>
        <dbReference type="ChEBI" id="CHEBI:57692"/>
    </cofactor>
</comment>
<reference evidence="11 12" key="1">
    <citation type="submission" date="2007-10" db="EMBL/GenBank/DDBJ databases">
        <title>Complete sequence of Desulfococcus oleovorans Hxd3.</title>
        <authorList>
            <consortium name="US DOE Joint Genome Institute"/>
            <person name="Copeland A."/>
            <person name="Lucas S."/>
            <person name="Lapidus A."/>
            <person name="Barry K."/>
            <person name="Glavina del Rio T."/>
            <person name="Dalin E."/>
            <person name="Tice H."/>
            <person name="Pitluck S."/>
            <person name="Kiss H."/>
            <person name="Brettin T."/>
            <person name="Bruce D."/>
            <person name="Detter J.C."/>
            <person name="Han C."/>
            <person name="Schmutz J."/>
            <person name="Larimer F."/>
            <person name="Land M."/>
            <person name="Hauser L."/>
            <person name="Kyrpides N."/>
            <person name="Kim E."/>
            <person name="Wawrik B."/>
            <person name="Richardson P."/>
        </authorList>
    </citation>
    <scope>NUCLEOTIDE SEQUENCE [LARGE SCALE GENOMIC DNA]</scope>
    <source>
        <strain evidence="12">DSM 6200 / JCM 39069 / Hxd3</strain>
    </source>
</reference>
<evidence type="ECO:0000259" key="10">
    <source>
        <dbReference type="Pfam" id="PF02771"/>
    </source>
</evidence>
<dbReference type="InterPro" id="IPR036250">
    <property type="entry name" value="AcylCo_DH-like_C"/>
</dbReference>
<feature type="domain" description="Acyl-CoA dehydrogenase/oxidase C-terminal" evidence="8">
    <location>
        <begin position="230"/>
        <end position="377"/>
    </location>
</feature>
<feature type="domain" description="Acyl-CoA oxidase/dehydrogenase middle" evidence="9">
    <location>
        <begin position="122"/>
        <end position="218"/>
    </location>
</feature>
<dbReference type="SUPFAM" id="SSF56645">
    <property type="entry name" value="Acyl-CoA dehydrogenase NM domain-like"/>
    <property type="match status" value="1"/>
</dbReference>
<dbReference type="Gene3D" id="2.40.110.10">
    <property type="entry name" value="Butyryl-CoA Dehydrogenase, subunit A, domain 2"/>
    <property type="match status" value="1"/>
</dbReference>
<organism evidence="11 12">
    <name type="scientific">Desulfosudis oleivorans (strain DSM 6200 / JCM 39069 / Hxd3)</name>
    <name type="common">Desulfococcus oleovorans</name>
    <dbReference type="NCBI Taxonomy" id="96561"/>
    <lineage>
        <taxon>Bacteria</taxon>
        <taxon>Pseudomonadati</taxon>
        <taxon>Thermodesulfobacteriota</taxon>
        <taxon>Desulfobacteria</taxon>
        <taxon>Desulfobacterales</taxon>
        <taxon>Desulfosudaceae</taxon>
        <taxon>Desulfosudis</taxon>
    </lineage>
</organism>
<dbReference type="InterPro" id="IPR009100">
    <property type="entry name" value="AcylCoA_DH/oxidase_NM_dom_sf"/>
</dbReference>
<evidence type="ECO:0000256" key="6">
    <source>
        <dbReference type="ARBA" id="ARBA00023002"/>
    </source>
</evidence>
<dbReference type="InterPro" id="IPR009075">
    <property type="entry name" value="AcylCo_DH/oxidase_C"/>
</dbReference>
<evidence type="ECO:0000256" key="1">
    <source>
        <dbReference type="ARBA" id="ARBA00001974"/>
    </source>
</evidence>